<protein>
    <submittedName>
        <fullName evidence="7">Aspartyl protease</fullName>
    </submittedName>
</protein>
<dbReference type="InterPro" id="IPR034163">
    <property type="entry name" value="Aspergillopepsin-like_cat_dom"/>
</dbReference>
<evidence type="ECO:0000256" key="2">
    <source>
        <dbReference type="ARBA" id="ARBA00022670"/>
    </source>
</evidence>
<dbReference type="Gene3D" id="2.40.70.10">
    <property type="entry name" value="Acid Proteases"/>
    <property type="match status" value="2"/>
</dbReference>
<dbReference type="InterPro" id="IPR001461">
    <property type="entry name" value="Aspartic_peptidase_A1"/>
</dbReference>
<feature type="active site" evidence="5">
    <location>
        <position position="253"/>
    </location>
</feature>
<organism evidence="7 8">
    <name type="scientific">Trichodelitschia bisporula</name>
    <dbReference type="NCBI Taxonomy" id="703511"/>
    <lineage>
        <taxon>Eukaryota</taxon>
        <taxon>Fungi</taxon>
        <taxon>Dikarya</taxon>
        <taxon>Ascomycota</taxon>
        <taxon>Pezizomycotina</taxon>
        <taxon>Dothideomycetes</taxon>
        <taxon>Dothideomycetes incertae sedis</taxon>
        <taxon>Phaeotrichales</taxon>
        <taxon>Phaeotrichaceae</taxon>
        <taxon>Trichodelitschia</taxon>
    </lineage>
</organism>
<comment type="similarity">
    <text evidence="1">Belongs to the peptidase A1 family.</text>
</comment>
<dbReference type="PANTHER" id="PTHR47966">
    <property type="entry name" value="BETA-SITE APP-CLEAVING ENZYME, ISOFORM A-RELATED"/>
    <property type="match status" value="1"/>
</dbReference>
<dbReference type="OrthoDB" id="2747330at2759"/>
<dbReference type="InterPro" id="IPR021109">
    <property type="entry name" value="Peptidase_aspartic_dom_sf"/>
</dbReference>
<evidence type="ECO:0000313" key="8">
    <source>
        <dbReference type="Proteomes" id="UP000799640"/>
    </source>
</evidence>
<accession>A0A6G1HJ03</accession>
<evidence type="ECO:0000256" key="5">
    <source>
        <dbReference type="PIRSR" id="PIRSR601461-1"/>
    </source>
</evidence>
<feature type="active site" evidence="5">
    <location>
        <position position="69"/>
    </location>
</feature>
<dbReference type="GO" id="GO:0004190">
    <property type="term" value="F:aspartic-type endopeptidase activity"/>
    <property type="evidence" value="ECO:0007669"/>
    <property type="project" value="UniProtKB-KW"/>
</dbReference>
<name>A0A6G1HJ03_9PEZI</name>
<dbReference type="PRINTS" id="PR00792">
    <property type="entry name" value="PEPSIN"/>
</dbReference>
<evidence type="ECO:0000256" key="1">
    <source>
        <dbReference type="ARBA" id="ARBA00007447"/>
    </source>
</evidence>
<dbReference type="FunFam" id="2.40.70.10:FF:000026">
    <property type="entry name" value="Endothiapepsin"/>
    <property type="match status" value="1"/>
</dbReference>
<evidence type="ECO:0000259" key="6">
    <source>
        <dbReference type="PROSITE" id="PS51767"/>
    </source>
</evidence>
<keyword evidence="8" id="KW-1185">Reference proteome</keyword>
<reference evidence="7" key="1">
    <citation type="journal article" date="2020" name="Stud. Mycol.">
        <title>101 Dothideomycetes genomes: a test case for predicting lifestyles and emergence of pathogens.</title>
        <authorList>
            <person name="Haridas S."/>
            <person name="Albert R."/>
            <person name="Binder M."/>
            <person name="Bloem J."/>
            <person name="Labutti K."/>
            <person name="Salamov A."/>
            <person name="Andreopoulos B."/>
            <person name="Baker S."/>
            <person name="Barry K."/>
            <person name="Bills G."/>
            <person name="Bluhm B."/>
            <person name="Cannon C."/>
            <person name="Castanera R."/>
            <person name="Culley D."/>
            <person name="Daum C."/>
            <person name="Ezra D."/>
            <person name="Gonzalez J."/>
            <person name="Henrissat B."/>
            <person name="Kuo A."/>
            <person name="Liang C."/>
            <person name="Lipzen A."/>
            <person name="Lutzoni F."/>
            <person name="Magnuson J."/>
            <person name="Mondo S."/>
            <person name="Nolan M."/>
            <person name="Ohm R."/>
            <person name="Pangilinan J."/>
            <person name="Park H.-J."/>
            <person name="Ramirez L."/>
            <person name="Alfaro M."/>
            <person name="Sun H."/>
            <person name="Tritt A."/>
            <person name="Yoshinaga Y."/>
            <person name="Zwiers L.-H."/>
            <person name="Turgeon B."/>
            <person name="Goodwin S."/>
            <person name="Spatafora J."/>
            <person name="Crous P."/>
            <person name="Grigoriev I."/>
        </authorList>
    </citation>
    <scope>NUCLEOTIDE SEQUENCE</scope>
    <source>
        <strain evidence="7">CBS 262.69</strain>
    </source>
</reference>
<dbReference type="AlphaFoldDB" id="A0A6G1HJ03"/>
<keyword evidence="4" id="KW-0378">Hydrolase</keyword>
<sequence>MWGPALMQRVYYKYGIEPPAELNAAVSRVAGGVEADPGQGTVVAYPIDADVEFLINATVGNHVLSLDLDTGSSDLWVFSMLQSSVQRTNRHDVYDPVGSNAKLLEQHSWRIRYGDDSQATGVVYLDTVTIGGLSVKNQAVGAARDVTASFTKDKHNDGLLGLGFSKLNSIKPVPQKTWFDNVKPQLAAPLFTCTLKRGAEGSYDFGYIDQKKIKGEVIWQNVAGTRGFWDVAPSGFSFANGPVNNNKYPGIIDTGTSLWIMPKEFVDRYWSQVKGATYLDAIHAYIFPCGPGIANPPDITTWFGNRKVTIPGINMNYQKLKFSGDPTKRKNNPFQRQAGPDGLMCYGGLQNLPNMKINIYGDIFLKGVMAIFEAAPGKQARLGLAEQS</sequence>
<dbReference type="InterPro" id="IPR033121">
    <property type="entry name" value="PEPTIDASE_A1"/>
</dbReference>
<dbReference type="CDD" id="cd06097">
    <property type="entry name" value="Aspergillopepsin_like"/>
    <property type="match status" value="1"/>
</dbReference>
<gene>
    <name evidence="7" type="ORF">EJ06DRAFT_534465</name>
</gene>
<keyword evidence="2 7" id="KW-0645">Protease</keyword>
<dbReference type="SUPFAM" id="SSF50630">
    <property type="entry name" value="Acid proteases"/>
    <property type="match status" value="1"/>
</dbReference>
<dbReference type="GO" id="GO:0006508">
    <property type="term" value="P:proteolysis"/>
    <property type="evidence" value="ECO:0007669"/>
    <property type="project" value="UniProtKB-KW"/>
</dbReference>
<keyword evidence="3" id="KW-0064">Aspartyl protease</keyword>
<evidence type="ECO:0000313" key="7">
    <source>
        <dbReference type="EMBL" id="KAF2396038.1"/>
    </source>
</evidence>
<dbReference type="EMBL" id="ML996709">
    <property type="protein sequence ID" value="KAF2396038.1"/>
    <property type="molecule type" value="Genomic_DNA"/>
</dbReference>
<proteinExistence type="inferred from homology"/>
<evidence type="ECO:0000256" key="4">
    <source>
        <dbReference type="ARBA" id="ARBA00022801"/>
    </source>
</evidence>
<feature type="domain" description="Peptidase A1" evidence="6">
    <location>
        <begin position="53"/>
        <end position="385"/>
    </location>
</feature>
<dbReference type="PANTHER" id="PTHR47966:SF2">
    <property type="entry name" value="ASPERGILLOPEPSIN-1-RELATED"/>
    <property type="match status" value="1"/>
</dbReference>
<evidence type="ECO:0000256" key="3">
    <source>
        <dbReference type="ARBA" id="ARBA00022750"/>
    </source>
</evidence>
<dbReference type="PROSITE" id="PS51767">
    <property type="entry name" value="PEPTIDASE_A1"/>
    <property type="match status" value="1"/>
</dbReference>
<dbReference type="Pfam" id="PF00026">
    <property type="entry name" value="Asp"/>
    <property type="match status" value="1"/>
</dbReference>
<dbReference type="Proteomes" id="UP000799640">
    <property type="component" value="Unassembled WGS sequence"/>
</dbReference>